<keyword evidence="2" id="KW-1185">Reference proteome</keyword>
<evidence type="ECO:0000313" key="1">
    <source>
        <dbReference type="EMBL" id="KAI0040621.1"/>
    </source>
</evidence>
<protein>
    <submittedName>
        <fullName evidence="1">Uncharacterized protein</fullName>
    </submittedName>
</protein>
<proteinExistence type="predicted"/>
<reference evidence="1" key="2">
    <citation type="journal article" date="2022" name="New Phytol.">
        <title>Evolutionary transition to the ectomycorrhizal habit in the genomes of a hyperdiverse lineage of mushroom-forming fungi.</title>
        <authorList>
            <person name="Looney B."/>
            <person name="Miyauchi S."/>
            <person name="Morin E."/>
            <person name="Drula E."/>
            <person name="Courty P.E."/>
            <person name="Kohler A."/>
            <person name="Kuo A."/>
            <person name="LaButti K."/>
            <person name="Pangilinan J."/>
            <person name="Lipzen A."/>
            <person name="Riley R."/>
            <person name="Andreopoulos W."/>
            <person name="He G."/>
            <person name="Johnson J."/>
            <person name="Nolan M."/>
            <person name="Tritt A."/>
            <person name="Barry K.W."/>
            <person name="Grigoriev I.V."/>
            <person name="Nagy L.G."/>
            <person name="Hibbett D."/>
            <person name="Henrissat B."/>
            <person name="Matheny P.B."/>
            <person name="Labbe J."/>
            <person name="Martin F.M."/>
        </authorList>
    </citation>
    <scope>NUCLEOTIDE SEQUENCE</scope>
    <source>
        <strain evidence="1">FP105234-sp</strain>
    </source>
</reference>
<gene>
    <name evidence="1" type="ORF">FA95DRAFT_851633</name>
</gene>
<evidence type="ECO:0000313" key="2">
    <source>
        <dbReference type="Proteomes" id="UP000814033"/>
    </source>
</evidence>
<dbReference type="Proteomes" id="UP000814033">
    <property type="component" value="Unassembled WGS sequence"/>
</dbReference>
<accession>A0ACB8RAJ4</accession>
<comment type="caution">
    <text evidence="1">The sequence shown here is derived from an EMBL/GenBank/DDBJ whole genome shotgun (WGS) entry which is preliminary data.</text>
</comment>
<dbReference type="EMBL" id="MU276181">
    <property type="protein sequence ID" value="KAI0040621.1"/>
    <property type="molecule type" value="Genomic_DNA"/>
</dbReference>
<name>A0ACB8RAJ4_9AGAM</name>
<reference evidence="1" key="1">
    <citation type="submission" date="2021-02" db="EMBL/GenBank/DDBJ databases">
        <authorList>
            <consortium name="DOE Joint Genome Institute"/>
            <person name="Ahrendt S."/>
            <person name="Looney B.P."/>
            <person name="Miyauchi S."/>
            <person name="Morin E."/>
            <person name="Drula E."/>
            <person name="Courty P.E."/>
            <person name="Chicoki N."/>
            <person name="Fauchery L."/>
            <person name="Kohler A."/>
            <person name="Kuo A."/>
            <person name="Labutti K."/>
            <person name="Pangilinan J."/>
            <person name="Lipzen A."/>
            <person name="Riley R."/>
            <person name="Andreopoulos W."/>
            <person name="He G."/>
            <person name="Johnson J."/>
            <person name="Barry K.W."/>
            <person name="Grigoriev I.V."/>
            <person name="Nagy L."/>
            <person name="Hibbett D."/>
            <person name="Henrissat B."/>
            <person name="Matheny P.B."/>
            <person name="Labbe J."/>
            <person name="Martin F."/>
        </authorList>
    </citation>
    <scope>NUCLEOTIDE SEQUENCE</scope>
    <source>
        <strain evidence="1">FP105234-sp</strain>
    </source>
</reference>
<organism evidence="1 2">
    <name type="scientific">Auriscalpium vulgare</name>
    <dbReference type="NCBI Taxonomy" id="40419"/>
    <lineage>
        <taxon>Eukaryota</taxon>
        <taxon>Fungi</taxon>
        <taxon>Dikarya</taxon>
        <taxon>Basidiomycota</taxon>
        <taxon>Agaricomycotina</taxon>
        <taxon>Agaricomycetes</taxon>
        <taxon>Russulales</taxon>
        <taxon>Auriscalpiaceae</taxon>
        <taxon>Auriscalpium</taxon>
    </lineage>
</organism>
<sequence length="187" mass="20461">MRARAKIKRVRVTSAGSAGSAGPRPAGLALAARASKCFSDRGALPSHLLVPLDPTLSLGTSGPRFLLMCRPGSPSTRHVLPLVDSEVQHGRERATRRSALAAHEVDDERDELQLAAQRRQHGEGDMLKGAPAKSAYKAVLDASTSCFPWFYSTPTQLPTRFSHSTYRPPVDARCLDWYGRGWLRVMQ</sequence>